<organism evidence="2 3">
    <name type="scientific">Hungatella hathewayi DSM 13479</name>
    <dbReference type="NCBI Taxonomy" id="566550"/>
    <lineage>
        <taxon>Bacteria</taxon>
        <taxon>Bacillati</taxon>
        <taxon>Bacillota</taxon>
        <taxon>Clostridia</taxon>
        <taxon>Lachnospirales</taxon>
        <taxon>Lachnospiraceae</taxon>
        <taxon>Hungatella</taxon>
    </lineage>
</organism>
<dbReference type="HOGENOM" id="CLU_3091955_0_0_9"/>
<feature type="non-terminal residue" evidence="2">
    <location>
        <position position="1"/>
    </location>
</feature>
<protein>
    <submittedName>
        <fullName evidence="2">Uncharacterized protein</fullName>
    </submittedName>
</protein>
<gene>
    <name evidence="2" type="ORF">CLOSTHATH_02080</name>
</gene>
<name>D3AEP6_9FIRM</name>
<evidence type="ECO:0000313" key="3">
    <source>
        <dbReference type="Proteomes" id="UP000004968"/>
    </source>
</evidence>
<evidence type="ECO:0000256" key="1">
    <source>
        <dbReference type="SAM" id="Phobius"/>
    </source>
</evidence>
<sequence>KFRIFIFIWILIRVLFLFISLLFVFFVQISQIYSDKYKLNHILYFHPDFHI</sequence>
<dbReference type="Proteomes" id="UP000004968">
    <property type="component" value="Unassembled WGS sequence"/>
</dbReference>
<keyword evidence="1" id="KW-0812">Transmembrane</keyword>
<proteinExistence type="predicted"/>
<comment type="caution">
    <text evidence="2">The sequence shown here is derived from an EMBL/GenBank/DDBJ whole genome shotgun (WGS) entry which is preliminary data.</text>
</comment>
<accession>D3AEP6</accession>
<evidence type="ECO:0000313" key="2">
    <source>
        <dbReference type="EMBL" id="EFC99698.1"/>
    </source>
</evidence>
<feature type="transmembrane region" description="Helical" evidence="1">
    <location>
        <begin position="6"/>
        <end position="29"/>
    </location>
</feature>
<reference evidence="2 3" key="1">
    <citation type="submission" date="2010-01" db="EMBL/GenBank/DDBJ databases">
        <authorList>
            <person name="Weinstock G."/>
            <person name="Sodergren E."/>
            <person name="Clifton S."/>
            <person name="Fulton L."/>
            <person name="Fulton B."/>
            <person name="Courtney L."/>
            <person name="Fronick C."/>
            <person name="Harrison M."/>
            <person name="Strong C."/>
            <person name="Farmer C."/>
            <person name="Delahaunty K."/>
            <person name="Markovic C."/>
            <person name="Hall O."/>
            <person name="Minx P."/>
            <person name="Tomlinson C."/>
            <person name="Mitreva M."/>
            <person name="Nelson J."/>
            <person name="Hou S."/>
            <person name="Wollam A."/>
            <person name="Pepin K.H."/>
            <person name="Johnson M."/>
            <person name="Bhonagiri V."/>
            <person name="Nash W.E."/>
            <person name="Warren W."/>
            <person name="Chinwalla A."/>
            <person name="Mardis E.R."/>
            <person name="Wilson R.K."/>
        </authorList>
    </citation>
    <scope>NUCLEOTIDE SEQUENCE [LARGE SCALE GENOMIC DNA]</scope>
    <source>
        <strain evidence="2 3">DSM 13479</strain>
    </source>
</reference>
<dbReference type="AlphaFoldDB" id="D3AEP6"/>
<keyword evidence="1" id="KW-0472">Membrane</keyword>
<dbReference type="EMBL" id="ACIO01000156">
    <property type="protein sequence ID" value="EFC99698.1"/>
    <property type="molecule type" value="Genomic_DNA"/>
</dbReference>
<keyword evidence="1" id="KW-1133">Transmembrane helix</keyword>